<evidence type="ECO:0000313" key="2">
    <source>
        <dbReference type="Proteomes" id="UP000008850"/>
    </source>
</evidence>
<keyword evidence="2" id="KW-1185">Reference proteome</keyword>
<dbReference type="HOGENOM" id="CLU_3120900_0_0_5"/>
<accession>G4R807</accession>
<dbReference type="KEGG" id="phl:KKY_257"/>
<sequence length="50" mass="5886">MAELYAGVEVRHTDTFYMVIYFPLFIILRQRSASVYYAIGYRTVFRGGDQ</sequence>
<organism evidence="1 2">
    <name type="scientific">Pelagibacterium halotolerans (strain DSM 22347 / JCM 15775 / CGMCC 1.7692 / B2)</name>
    <dbReference type="NCBI Taxonomy" id="1082931"/>
    <lineage>
        <taxon>Bacteria</taxon>
        <taxon>Pseudomonadati</taxon>
        <taxon>Pseudomonadota</taxon>
        <taxon>Alphaproteobacteria</taxon>
        <taxon>Hyphomicrobiales</taxon>
        <taxon>Devosiaceae</taxon>
        <taxon>Pelagibacterium</taxon>
    </lineage>
</organism>
<protein>
    <submittedName>
        <fullName evidence="1">Uncharacterized protein</fullName>
    </submittedName>
</protein>
<dbReference type="Proteomes" id="UP000008850">
    <property type="component" value="Chromosome"/>
</dbReference>
<dbReference type="AlphaFoldDB" id="G4R807"/>
<reference evidence="1 2" key="1">
    <citation type="journal article" date="2012" name="J. Bacteriol.">
        <title>Complete genome sequence of Pelagibacterium halotolerans B2T.</title>
        <authorList>
            <person name="Huo Y.Y."/>
            <person name="Cheng H."/>
            <person name="Han X.F."/>
            <person name="Jiang X.W."/>
            <person name="Sun C."/>
            <person name="Zhang X.Q."/>
            <person name="Zhu X.F."/>
            <person name="Liu Y.F."/>
            <person name="Li P.F."/>
            <person name="Ni P.X."/>
            <person name="Wu M."/>
        </authorList>
    </citation>
    <scope>NUCLEOTIDE SEQUENCE [LARGE SCALE GENOMIC DNA]</scope>
    <source>
        <strain evidence="2">DSM 22347 / JCM 15775 / CGMCC 1.7692 / B2</strain>
    </source>
</reference>
<dbReference type="EMBL" id="CP003075">
    <property type="protein sequence ID" value="AEQ50302.1"/>
    <property type="molecule type" value="Genomic_DNA"/>
</dbReference>
<name>G4R807_PELHB</name>
<gene>
    <name evidence="1" type="ordered locus">KKY_257</name>
</gene>
<evidence type="ECO:0000313" key="1">
    <source>
        <dbReference type="EMBL" id="AEQ50302.1"/>
    </source>
</evidence>
<proteinExistence type="predicted"/>